<sequence>MGARRPKNTREGDARGRWQSGIGRTRRLKGDENQTDDKESERGKKGIERERKVRGDLVSSRHENQGERGGNPESSEQETSKKEAGNRRAVCCLLGTRTLGGALNLCVCSER</sequence>
<evidence type="ECO:0000313" key="2">
    <source>
        <dbReference type="EMBL" id="KIM26242.1"/>
    </source>
</evidence>
<protein>
    <submittedName>
        <fullName evidence="2">Uncharacterized protein</fullName>
    </submittedName>
</protein>
<gene>
    <name evidence="2" type="ORF">M408DRAFT_194208</name>
</gene>
<keyword evidence="3" id="KW-1185">Reference proteome</keyword>
<organism evidence="2 3">
    <name type="scientific">Serendipita vermifera MAFF 305830</name>
    <dbReference type="NCBI Taxonomy" id="933852"/>
    <lineage>
        <taxon>Eukaryota</taxon>
        <taxon>Fungi</taxon>
        <taxon>Dikarya</taxon>
        <taxon>Basidiomycota</taxon>
        <taxon>Agaricomycotina</taxon>
        <taxon>Agaricomycetes</taxon>
        <taxon>Sebacinales</taxon>
        <taxon>Serendipitaceae</taxon>
        <taxon>Serendipita</taxon>
    </lineage>
</organism>
<evidence type="ECO:0000313" key="3">
    <source>
        <dbReference type="Proteomes" id="UP000054097"/>
    </source>
</evidence>
<reference evidence="3" key="2">
    <citation type="submission" date="2015-01" db="EMBL/GenBank/DDBJ databases">
        <title>Evolutionary Origins and Diversification of the Mycorrhizal Mutualists.</title>
        <authorList>
            <consortium name="DOE Joint Genome Institute"/>
            <consortium name="Mycorrhizal Genomics Consortium"/>
            <person name="Kohler A."/>
            <person name="Kuo A."/>
            <person name="Nagy L.G."/>
            <person name="Floudas D."/>
            <person name="Copeland A."/>
            <person name="Barry K.W."/>
            <person name="Cichocki N."/>
            <person name="Veneault-Fourrey C."/>
            <person name="LaButti K."/>
            <person name="Lindquist E.A."/>
            <person name="Lipzen A."/>
            <person name="Lundell T."/>
            <person name="Morin E."/>
            <person name="Murat C."/>
            <person name="Riley R."/>
            <person name="Ohm R."/>
            <person name="Sun H."/>
            <person name="Tunlid A."/>
            <person name="Henrissat B."/>
            <person name="Grigoriev I.V."/>
            <person name="Hibbett D.S."/>
            <person name="Martin F."/>
        </authorList>
    </citation>
    <scope>NUCLEOTIDE SEQUENCE [LARGE SCALE GENOMIC DNA]</scope>
    <source>
        <strain evidence="3">MAFF 305830</strain>
    </source>
</reference>
<proteinExistence type="predicted"/>
<dbReference type="AlphaFoldDB" id="A0A0C2XAN2"/>
<feature type="region of interest" description="Disordered" evidence="1">
    <location>
        <begin position="1"/>
        <end position="87"/>
    </location>
</feature>
<dbReference type="Proteomes" id="UP000054097">
    <property type="component" value="Unassembled WGS sequence"/>
</dbReference>
<feature type="compositionally biased region" description="Basic and acidic residues" evidence="1">
    <location>
        <begin position="28"/>
        <end position="66"/>
    </location>
</feature>
<dbReference type="EMBL" id="KN824307">
    <property type="protein sequence ID" value="KIM26242.1"/>
    <property type="molecule type" value="Genomic_DNA"/>
</dbReference>
<name>A0A0C2XAN2_SERVB</name>
<accession>A0A0C2XAN2</accession>
<evidence type="ECO:0000256" key="1">
    <source>
        <dbReference type="SAM" id="MobiDB-lite"/>
    </source>
</evidence>
<dbReference type="HOGENOM" id="CLU_2159970_0_0_1"/>
<reference evidence="2 3" key="1">
    <citation type="submission" date="2014-04" db="EMBL/GenBank/DDBJ databases">
        <authorList>
            <consortium name="DOE Joint Genome Institute"/>
            <person name="Kuo A."/>
            <person name="Zuccaro A."/>
            <person name="Kohler A."/>
            <person name="Nagy L.G."/>
            <person name="Floudas D."/>
            <person name="Copeland A."/>
            <person name="Barry K.W."/>
            <person name="Cichocki N."/>
            <person name="Veneault-Fourrey C."/>
            <person name="LaButti K."/>
            <person name="Lindquist E.A."/>
            <person name="Lipzen A."/>
            <person name="Lundell T."/>
            <person name="Morin E."/>
            <person name="Murat C."/>
            <person name="Sun H."/>
            <person name="Tunlid A."/>
            <person name="Henrissat B."/>
            <person name="Grigoriev I.V."/>
            <person name="Hibbett D.S."/>
            <person name="Martin F."/>
            <person name="Nordberg H.P."/>
            <person name="Cantor M.N."/>
            <person name="Hua S.X."/>
        </authorList>
    </citation>
    <scope>NUCLEOTIDE SEQUENCE [LARGE SCALE GENOMIC DNA]</scope>
    <source>
        <strain evidence="2 3">MAFF 305830</strain>
    </source>
</reference>